<protein>
    <submittedName>
        <fullName evidence="2">Uncharacterized protein</fullName>
    </submittedName>
</protein>
<sequence length="196" mass="23450">MDNLIFYSLGFLILLPILIGYYVDYKNDPKEFKLSLKSLLNKRSLKALLFLIIYFSLIKIYEHTIPLNKNNGIEFNSTREKLGIPKIGENWKIGKTESRQFKTYWWKTEPRNGHFKKVIEYGILKAKTETDFYQNKRQVGTFAWSVFNFENNTFEYFLEKPNNKIYSVTEKGNLKYEKPTIEMRISKTEFEKYITE</sequence>
<keyword evidence="1" id="KW-0812">Transmembrane</keyword>
<keyword evidence="3" id="KW-1185">Reference proteome</keyword>
<accession>A0ABY4KFJ5</accession>
<proteinExistence type="predicted"/>
<gene>
    <name evidence="2" type="ORF">M0M57_01230</name>
</gene>
<keyword evidence="1" id="KW-0472">Membrane</keyword>
<dbReference type="RefSeq" id="WP_248434630.1">
    <property type="nucleotide sequence ID" value="NZ_CP096205.1"/>
</dbReference>
<evidence type="ECO:0000313" key="3">
    <source>
        <dbReference type="Proteomes" id="UP000830583"/>
    </source>
</evidence>
<reference evidence="2" key="1">
    <citation type="submission" date="2022-04" db="EMBL/GenBank/DDBJ databases">
        <title>Consumption of N2O by Flavobacterium azooxidireducens sp. nov. isolated from Decomposing Leaf Litter of Phragmites australis (Cav.).</title>
        <authorList>
            <person name="Behrendt U."/>
            <person name="Spanner T."/>
            <person name="Augustin J."/>
            <person name="Horn M.A."/>
            <person name="Kolb S."/>
            <person name="Ulrich A."/>
        </authorList>
    </citation>
    <scope>NUCLEOTIDE SEQUENCE</scope>
    <source>
        <strain evidence="2">IGB 4-14</strain>
    </source>
</reference>
<dbReference type="EMBL" id="CP096205">
    <property type="protein sequence ID" value="UPQ79474.1"/>
    <property type="molecule type" value="Genomic_DNA"/>
</dbReference>
<evidence type="ECO:0000313" key="2">
    <source>
        <dbReference type="EMBL" id="UPQ79474.1"/>
    </source>
</evidence>
<organism evidence="2 3">
    <name type="scientific">Flavobacterium azooxidireducens</name>
    <dbReference type="NCBI Taxonomy" id="1871076"/>
    <lineage>
        <taxon>Bacteria</taxon>
        <taxon>Pseudomonadati</taxon>
        <taxon>Bacteroidota</taxon>
        <taxon>Flavobacteriia</taxon>
        <taxon>Flavobacteriales</taxon>
        <taxon>Flavobacteriaceae</taxon>
        <taxon>Flavobacterium</taxon>
    </lineage>
</organism>
<name>A0ABY4KFJ5_9FLAO</name>
<feature type="transmembrane region" description="Helical" evidence="1">
    <location>
        <begin position="44"/>
        <end position="61"/>
    </location>
</feature>
<feature type="transmembrane region" description="Helical" evidence="1">
    <location>
        <begin position="6"/>
        <end position="23"/>
    </location>
</feature>
<evidence type="ECO:0000256" key="1">
    <source>
        <dbReference type="SAM" id="Phobius"/>
    </source>
</evidence>
<keyword evidence="1" id="KW-1133">Transmembrane helix</keyword>
<dbReference type="Proteomes" id="UP000830583">
    <property type="component" value="Chromosome"/>
</dbReference>